<dbReference type="GO" id="GO:0006281">
    <property type="term" value="P:DNA repair"/>
    <property type="evidence" value="ECO:0007669"/>
    <property type="project" value="UniProtKB-KW"/>
</dbReference>
<dbReference type="InterPro" id="IPR055414">
    <property type="entry name" value="LRR_R13L4/SHOC2-like"/>
</dbReference>
<reference evidence="16" key="1">
    <citation type="submission" date="2022-12" db="EMBL/GenBank/DDBJ databases">
        <title>Genome assemblies of Blomia tropicalis.</title>
        <authorList>
            <person name="Cui Y."/>
        </authorList>
    </citation>
    <scope>NUCLEOTIDE SEQUENCE</scope>
    <source>
        <tissue evidence="16">Adult mites</tissue>
    </source>
</reference>
<evidence type="ECO:0000256" key="3">
    <source>
        <dbReference type="ARBA" id="ARBA00022454"/>
    </source>
</evidence>
<gene>
    <name evidence="16" type="ORF">RDWZM_003867</name>
</gene>
<keyword evidence="7" id="KW-0156">Chromatin regulator</keyword>
<dbReference type="InterPro" id="IPR001611">
    <property type="entry name" value="Leu-rich_rpt"/>
</dbReference>
<proteinExistence type="inferred from homology"/>
<dbReference type="Pfam" id="PF23598">
    <property type="entry name" value="LRR_14"/>
    <property type="match status" value="1"/>
</dbReference>
<sequence length="1070" mass="122099">MRKHVKENKGDKGDNVPSLVDASVPSNVESAGQRPGAISPCNSPTSPESEGQSGPLAGMATTATSSTSYFSDEPIPPPSPFDQPSTSKDFPIKDKKSSISDIGKPKQVMIHSPGQNKPKPAITRKKTSQGGLDVEKRIQKCKEEQSKRFDLTKSNLSSLPVSIRELSHLTECYLYQNKLVTLPSEIGYLDNLEFLAVNENSLSSLPDSLARLKHLKVLDLRHNKLNEIPDVVYKLTSLTTLLLRFNRIRTVNEEISNLTNLTMLSLRENKIKDLPGGMGKLTLLVTLDVSNNHIEHLPSEIGNCTQLTTLDVHHNELLDIPSTIGNLINLTRIGLRYNRLISVPRTLSNCVKLTEFNVENNSLIQLPDGLLSSLPNLTTLTLSRNSFTSYPIGGPNQFVTVNSINMEHNKITKIPFGIFSRATNLTKLNMVDNQLNSLPLDIGTWTNLVELNLGTNQLSKIPDDIEHLENLEVLILSNNNLKRLPSTIGRLRKLRVLELEENRLESLPSEIVKMSTVLSKLYPTINIDENDLHNNVDQLRDLRDQFNELMLIDTATFFTDKLLTLTSDDKNEVYNMAKLLYEKEEFQRAAFFITSRNLHQNDLSCRYLAAKCYFDSKDFEKSLEILSIVDRDSFAFDSKHGTLNEWKSSIELLKGYVYEEMDDRDMAKKCFLQAIRHNIYCYEAFHGFIKFNMFTKDDEKTLLDILKFDKKMFTVNGDHFIKYFYLCELNKSGKYNELIQEVPEFYKSSSNFEDLEILSNITSSIDVQLNNAEKLYNDCKFMQCYQLISHVNSKDQFNPRCLLLTIACLLELNKNIELQELAHKLVEINPEKAIAWYAVGCYYYMISNADFARKYFSKSVSVDKTFQPSMLMFAHSFELDSLHDQAMAVYLELTKTMPTSFLPLLYVGVEYSHINNPIMAERYINEALELSKNDLFVLHELAIIYYQKKEYQNALDHFLKVHNILLSKNLMTNFSIKWEPLLNNMGHVCRKLKQYDNAIKYHNLALKMVSGNASTYDSIGLAYSLKGDLQMACDYFKKALSLKRDDAFAMTMQNIIYKEFNGEHDVMSQG</sequence>
<evidence type="ECO:0000259" key="15">
    <source>
        <dbReference type="Pfam" id="PF23598"/>
    </source>
</evidence>
<evidence type="ECO:0000256" key="10">
    <source>
        <dbReference type="ARBA" id="ARBA00029588"/>
    </source>
</evidence>
<evidence type="ECO:0000256" key="9">
    <source>
        <dbReference type="ARBA" id="ARBA00023786"/>
    </source>
</evidence>
<dbReference type="Pfam" id="PF12895">
    <property type="entry name" value="ANAPC3"/>
    <property type="match status" value="1"/>
</dbReference>
<evidence type="ECO:0000313" key="17">
    <source>
        <dbReference type="Proteomes" id="UP001142055"/>
    </source>
</evidence>
<dbReference type="InterPro" id="IPR050216">
    <property type="entry name" value="LRR_domain-containing"/>
</dbReference>
<accession>A0A9Q0MGM1</accession>
<dbReference type="PROSITE" id="PS50005">
    <property type="entry name" value="TPR"/>
    <property type="match status" value="2"/>
</dbReference>
<dbReference type="SMART" id="SM00369">
    <property type="entry name" value="LRR_TYP"/>
    <property type="match status" value="15"/>
</dbReference>
<evidence type="ECO:0000256" key="11">
    <source>
        <dbReference type="ARBA" id="ARBA00029998"/>
    </source>
</evidence>
<dbReference type="PROSITE" id="PS51450">
    <property type="entry name" value="LRR"/>
    <property type="match status" value="5"/>
</dbReference>
<dbReference type="SMART" id="SM00364">
    <property type="entry name" value="LRR_BAC"/>
    <property type="match status" value="9"/>
</dbReference>
<dbReference type="FunFam" id="3.80.10.10:FF:000281">
    <property type="entry name" value="Leucine-rich repeat protein soc-2"/>
    <property type="match status" value="1"/>
</dbReference>
<dbReference type="GO" id="GO:0006325">
    <property type="term" value="P:chromatin organization"/>
    <property type="evidence" value="ECO:0007669"/>
    <property type="project" value="UniProtKB-KW"/>
</dbReference>
<dbReference type="AlphaFoldDB" id="A0A9Q0MGM1"/>
<feature type="compositionally biased region" description="Polar residues" evidence="14">
    <location>
        <begin position="40"/>
        <end position="52"/>
    </location>
</feature>
<dbReference type="SMART" id="SM00028">
    <property type="entry name" value="TPR"/>
    <property type="match status" value="6"/>
</dbReference>
<keyword evidence="13" id="KW-0802">TPR repeat</keyword>
<feature type="domain" description="Disease resistance R13L4/SHOC-2-like LRR" evidence="15">
    <location>
        <begin position="253"/>
        <end position="430"/>
    </location>
</feature>
<dbReference type="Pfam" id="PF13424">
    <property type="entry name" value="TPR_12"/>
    <property type="match status" value="1"/>
</dbReference>
<dbReference type="InterPro" id="IPR019734">
    <property type="entry name" value="TPR_rpt"/>
</dbReference>
<evidence type="ECO:0000256" key="8">
    <source>
        <dbReference type="ARBA" id="ARBA00023204"/>
    </source>
</evidence>
<keyword evidence="4" id="KW-0433">Leucine-rich repeat</keyword>
<evidence type="ECO:0000313" key="16">
    <source>
        <dbReference type="EMBL" id="KAJ6225322.1"/>
    </source>
</evidence>
<feature type="repeat" description="TPR" evidence="13">
    <location>
        <begin position="833"/>
        <end position="866"/>
    </location>
</feature>
<dbReference type="Pfam" id="PF13855">
    <property type="entry name" value="LRR_8"/>
    <property type="match status" value="2"/>
</dbReference>
<evidence type="ECO:0000256" key="12">
    <source>
        <dbReference type="ARBA" id="ARBA00032455"/>
    </source>
</evidence>
<dbReference type="EMBL" id="JAPWDV010000001">
    <property type="protein sequence ID" value="KAJ6225322.1"/>
    <property type="molecule type" value="Genomic_DNA"/>
</dbReference>
<dbReference type="PANTHER" id="PTHR48051">
    <property type="match status" value="1"/>
</dbReference>
<feature type="compositionally biased region" description="Low complexity" evidence="14">
    <location>
        <begin position="60"/>
        <end position="73"/>
    </location>
</feature>
<comment type="similarity">
    <text evidence="9">Belongs to the SHOC2 family.</text>
</comment>
<comment type="similarity">
    <text evidence="2">Belongs to the Tonsoku family.</text>
</comment>
<evidence type="ECO:0000256" key="1">
    <source>
        <dbReference type="ARBA" id="ARBA00004286"/>
    </source>
</evidence>
<dbReference type="Proteomes" id="UP001142055">
    <property type="component" value="Chromosome 1"/>
</dbReference>
<dbReference type="InterPro" id="IPR003591">
    <property type="entry name" value="Leu-rich_rpt_typical-subtyp"/>
</dbReference>
<dbReference type="FunFam" id="3.80.10.10:FF:000115">
    <property type="entry name" value="leucine-rich repeat protein SHOC-2"/>
    <property type="match status" value="1"/>
</dbReference>
<evidence type="ECO:0000256" key="7">
    <source>
        <dbReference type="ARBA" id="ARBA00022853"/>
    </source>
</evidence>
<protein>
    <recommendedName>
        <fullName evidence="10">Protein Sur-8 homolog</fullName>
    </recommendedName>
    <alternativeName>
        <fullName evidence="12">Protein soc-2 homolog</fullName>
    </alternativeName>
    <alternativeName>
        <fullName evidence="11">Protein sur-8 homolog</fullName>
    </alternativeName>
</protein>
<evidence type="ECO:0000256" key="13">
    <source>
        <dbReference type="PROSITE-ProRule" id="PRU00339"/>
    </source>
</evidence>
<feature type="repeat" description="TPR" evidence="13">
    <location>
        <begin position="1013"/>
        <end position="1046"/>
    </location>
</feature>
<dbReference type="SUPFAM" id="SSF48452">
    <property type="entry name" value="TPR-like"/>
    <property type="match status" value="2"/>
</dbReference>
<dbReference type="GO" id="GO:0005694">
    <property type="term" value="C:chromosome"/>
    <property type="evidence" value="ECO:0007669"/>
    <property type="project" value="UniProtKB-SubCell"/>
</dbReference>
<evidence type="ECO:0000256" key="14">
    <source>
        <dbReference type="SAM" id="MobiDB-lite"/>
    </source>
</evidence>
<keyword evidence="5" id="KW-0677">Repeat</keyword>
<dbReference type="Gene3D" id="1.25.40.10">
    <property type="entry name" value="Tetratricopeptide repeat domain"/>
    <property type="match status" value="1"/>
</dbReference>
<comment type="caution">
    <text evidence="16">The sequence shown here is derived from an EMBL/GenBank/DDBJ whole genome shotgun (WGS) entry which is preliminary data.</text>
</comment>
<dbReference type="InterPro" id="IPR011990">
    <property type="entry name" value="TPR-like_helical_dom_sf"/>
</dbReference>
<feature type="region of interest" description="Disordered" evidence="14">
    <location>
        <begin position="1"/>
        <end position="132"/>
    </location>
</feature>
<organism evidence="16 17">
    <name type="scientific">Blomia tropicalis</name>
    <name type="common">Mite</name>
    <dbReference type="NCBI Taxonomy" id="40697"/>
    <lineage>
        <taxon>Eukaryota</taxon>
        <taxon>Metazoa</taxon>
        <taxon>Ecdysozoa</taxon>
        <taxon>Arthropoda</taxon>
        <taxon>Chelicerata</taxon>
        <taxon>Arachnida</taxon>
        <taxon>Acari</taxon>
        <taxon>Acariformes</taxon>
        <taxon>Sarcoptiformes</taxon>
        <taxon>Astigmata</taxon>
        <taxon>Glycyphagoidea</taxon>
        <taxon>Echimyopodidae</taxon>
        <taxon>Blomia</taxon>
    </lineage>
</organism>
<dbReference type="PANTHER" id="PTHR48051:SF33">
    <property type="entry name" value="NON-SPECIFIC SERINE_THREONINE PROTEIN KINASE"/>
    <property type="match status" value="1"/>
</dbReference>
<evidence type="ECO:0000256" key="4">
    <source>
        <dbReference type="ARBA" id="ARBA00022614"/>
    </source>
</evidence>
<dbReference type="GO" id="GO:0005737">
    <property type="term" value="C:cytoplasm"/>
    <property type="evidence" value="ECO:0007669"/>
    <property type="project" value="TreeGrafter"/>
</dbReference>
<evidence type="ECO:0000256" key="5">
    <source>
        <dbReference type="ARBA" id="ARBA00022737"/>
    </source>
</evidence>
<keyword evidence="6" id="KW-0227">DNA damage</keyword>
<keyword evidence="17" id="KW-1185">Reference proteome</keyword>
<dbReference type="InterPro" id="IPR032675">
    <property type="entry name" value="LRR_dom_sf"/>
</dbReference>
<keyword evidence="8" id="KW-0234">DNA repair</keyword>
<dbReference type="SUPFAM" id="SSF52058">
    <property type="entry name" value="L domain-like"/>
    <property type="match status" value="2"/>
</dbReference>
<dbReference type="Pfam" id="PF13181">
    <property type="entry name" value="TPR_8"/>
    <property type="match status" value="1"/>
</dbReference>
<keyword evidence="3" id="KW-0158">Chromosome</keyword>
<name>A0A9Q0MGM1_BLOTA</name>
<dbReference type="SMART" id="SM00365">
    <property type="entry name" value="LRR_SD22"/>
    <property type="match status" value="7"/>
</dbReference>
<comment type="subcellular location">
    <subcellularLocation>
        <location evidence="1">Chromosome</location>
    </subcellularLocation>
</comment>
<evidence type="ECO:0000256" key="2">
    <source>
        <dbReference type="ARBA" id="ARBA00010999"/>
    </source>
</evidence>
<evidence type="ECO:0000256" key="6">
    <source>
        <dbReference type="ARBA" id="ARBA00022763"/>
    </source>
</evidence>
<dbReference type="Gene3D" id="3.80.10.10">
    <property type="entry name" value="Ribonuclease Inhibitor"/>
    <property type="match status" value="3"/>
</dbReference>